<accession>A0ABS3WJV6</accession>
<dbReference type="InterPro" id="IPR024775">
    <property type="entry name" value="DinB-like"/>
</dbReference>
<keyword evidence="3" id="KW-1185">Reference proteome</keyword>
<evidence type="ECO:0000313" key="2">
    <source>
        <dbReference type="EMBL" id="MBO7748528.1"/>
    </source>
</evidence>
<dbReference type="Pfam" id="PF12867">
    <property type="entry name" value="DinB_2"/>
    <property type="match status" value="1"/>
</dbReference>
<dbReference type="Gene3D" id="1.20.120.450">
    <property type="entry name" value="dinb family like domain"/>
    <property type="match status" value="1"/>
</dbReference>
<feature type="domain" description="DinB-like" evidence="1">
    <location>
        <begin position="12"/>
        <end position="146"/>
    </location>
</feature>
<comment type="caution">
    <text evidence="2">The sequence shown here is derived from an EMBL/GenBank/DDBJ whole genome shotgun (WGS) entry which is preliminary data.</text>
</comment>
<organism evidence="2 3">
    <name type="scientific">Paenibacillus artemisiicola</name>
    <dbReference type="NCBI Taxonomy" id="1172618"/>
    <lineage>
        <taxon>Bacteria</taxon>
        <taxon>Bacillati</taxon>
        <taxon>Bacillota</taxon>
        <taxon>Bacilli</taxon>
        <taxon>Bacillales</taxon>
        <taxon>Paenibacillaceae</taxon>
        <taxon>Paenibacillus</taxon>
    </lineage>
</organism>
<protein>
    <submittedName>
        <fullName evidence="2">DinB family protein</fullName>
    </submittedName>
</protein>
<dbReference type="RefSeq" id="WP_208851080.1">
    <property type="nucleotide sequence ID" value="NZ_JAGGDJ010000061.1"/>
</dbReference>
<dbReference type="SUPFAM" id="SSF109854">
    <property type="entry name" value="DinB/YfiT-like putative metalloenzymes"/>
    <property type="match status" value="1"/>
</dbReference>
<gene>
    <name evidence="2" type="ORF">I8J29_30570</name>
</gene>
<dbReference type="EMBL" id="JAGGDJ010000061">
    <property type="protein sequence ID" value="MBO7748528.1"/>
    <property type="molecule type" value="Genomic_DNA"/>
</dbReference>
<name>A0ABS3WJV6_9BACL</name>
<evidence type="ECO:0000313" key="3">
    <source>
        <dbReference type="Proteomes" id="UP000670947"/>
    </source>
</evidence>
<proteinExistence type="predicted"/>
<dbReference type="InterPro" id="IPR034660">
    <property type="entry name" value="DinB/YfiT-like"/>
</dbReference>
<dbReference type="Proteomes" id="UP000670947">
    <property type="component" value="Unassembled WGS sequence"/>
</dbReference>
<reference evidence="2 3" key="1">
    <citation type="submission" date="2021-03" db="EMBL/GenBank/DDBJ databases">
        <title>Paenibacillus artemisicola MWE-103 whole genome sequence.</title>
        <authorList>
            <person name="Ham Y.J."/>
        </authorList>
    </citation>
    <scope>NUCLEOTIDE SEQUENCE [LARGE SCALE GENOMIC DNA]</scope>
    <source>
        <strain evidence="2 3">MWE-103</strain>
    </source>
</reference>
<evidence type="ECO:0000259" key="1">
    <source>
        <dbReference type="Pfam" id="PF12867"/>
    </source>
</evidence>
<sequence>MQTQTLIDEYGRGYELLRAAVDGLSEEELRFKPAPDEWSIHEILVHVTDSEVSSTSRMRKVLAEDEPMLASFDQEAWTARLRYDLTDREEQLELFRLLRSGMKTLMGHLTPEEWRRVGVYPDLARFTFEELLGYRVRHIRGHLAQIERVRDAYRQRES</sequence>